<dbReference type="OrthoDB" id="5419821at2759"/>
<dbReference type="KEGG" id="mpp:MICPUCDRAFT_10751"/>
<keyword evidence="3" id="KW-1185">Reference proteome</keyword>
<dbReference type="Pfam" id="PF03235">
    <property type="entry name" value="GmrSD_N"/>
    <property type="match status" value="1"/>
</dbReference>
<dbReference type="InterPro" id="IPR004919">
    <property type="entry name" value="GmrSD_N"/>
</dbReference>
<dbReference type="EMBL" id="GG663751">
    <property type="protein sequence ID" value="EEH51287.1"/>
    <property type="molecule type" value="Genomic_DNA"/>
</dbReference>
<dbReference type="RefSeq" id="XP_003064382.1">
    <property type="nucleotide sequence ID" value="XM_003064336.1"/>
</dbReference>
<feature type="non-terminal residue" evidence="2">
    <location>
        <position position="264"/>
    </location>
</feature>
<feature type="domain" description="GmrSD restriction endonucleases N-terminal" evidence="1">
    <location>
        <begin position="13"/>
        <end position="163"/>
    </location>
</feature>
<dbReference type="eggNOG" id="ENOG502S593">
    <property type="taxonomic scope" value="Eukaryota"/>
</dbReference>
<dbReference type="AlphaFoldDB" id="C1N925"/>
<dbReference type="PANTHER" id="PTHR39639:SF1">
    <property type="entry name" value="DUF262 DOMAIN-CONTAINING PROTEIN"/>
    <property type="match status" value="1"/>
</dbReference>
<feature type="non-terminal residue" evidence="2">
    <location>
        <position position="1"/>
    </location>
</feature>
<accession>C1N925</accession>
<sequence>KSLQIQKADFTVNSIIDKINRNKVNLRPSYQREYVWTVRTASKLVESLMLNIPIPTMFFHEVDGGCLEVVDGKQRLTSVWSFIQGEFPDGTKFKLKGLEVFDELNGKTFEDLPEELKERILDHPLNVHTISRQSQPDFVFEVFERLNMGATQLNEQELRNCIYQGLYTDLLCELAEDEHLLSCYRSNQPHLRMKDRELILRFFAMQRTTPSGFSSPIKSWLNEEIRENKDMTPQEAKEMAATFRGAIKIAWEVFGECAFRPVAP</sequence>
<gene>
    <name evidence="2" type="ORF">MICPUCDRAFT_10751</name>
</gene>
<dbReference type="OMA" id="QRLFRWD"/>
<dbReference type="PANTHER" id="PTHR39639">
    <property type="entry name" value="CHROMOSOME 16, WHOLE GENOME SHOTGUN SEQUENCE"/>
    <property type="match status" value="1"/>
</dbReference>
<dbReference type="Proteomes" id="UP000001876">
    <property type="component" value="Unassembled WGS sequence"/>
</dbReference>
<organism evidence="3">
    <name type="scientific">Micromonas pusilla (strain CCMP1545)</name>
    <name type="common">Picoplanktonic green alga</name>
    <dbReference type="NCBI Taxonomy" id="564608"/>
    <lineage>
        <taxon>Eukaryota</taxon>
        <taxon>Viridiplantae</taxon>
        <taxon>Chlorophyta</taxon>
        <taxon>Mamiellophyceae</taxon>
        <taxon>Mamiellales</taxon>
        <taxon>Mamiellaceae</taxon>
        <taxon>Micromonas</taxon>
    </lineage>
</organism>
<name>C1N925_MICPC</name>
<protein>
    <submittedName>
        <fullName evidence="2">Predicted protein</fullName>
    </submittedName>
</protein>
<dbReference type="GeneID" id="9689823"/>
<evidence type="ECO:0000259" key="1">
    <source>
        <dbReference type="Pfam" id="PF03235"/>
    </source>
</evidence>
<evidence type="ECO:0000313" key="3">
    <source>
        <dbReference type="Proteomes" id="UP000001876"/>
    </source>
</evidence>
<proteinExistence type="predicted"/>
<reference evidence="2 3" key="1">
    <citation type="journal article" date="2009" name="Science">
        <title>Green evolution and dynamic adaptations revealed by genomes of the marine picoeukaryotes Micromonas.</title>
        <authorList>
            <person name="Worden A.Z."/>
            <person name="Lee J.H."/>
            <person name="Mock T."/>
            <person name="Rouze P."/>
            <person name="Simmons M.P."/>
            <person name="Aerts A.L."/>
            <person name="Allen A.E."/>
            <person name="Cuvelier M.L."/>
            <person name="Derelle E."/>
            <person name="Everett M.V."/>
            <person name="Foulon E."/>
            <person name="Grimwood J."/>
            <person name="Gundlach H."/>
            <person name="Henrissat B."/>
            <person name="Napoli C."/>
            <person name="McDonald S.M."/>
            <person name="Parker M.S."/>
            <person name="Rombauts S."/>
            <person name="Salamov A."/>
            <person name="Von Dassow P."/>
            <person name="Badger J.H."/>
            <person name="Coutinho P.M."/>
            <person name="Demir E."/>
            <person name="Dubchak I."/>
            <person name="Gentemann C."/>
            <person name="Eikrem W."/>
            <person name="Gready J.E."/>
            <person name="John U."/>
            <person name="Lanier W."/>
            <person name="Lindquist E.A."/>
            <person name="Lucas S."/>
            <person name="Mayer K.F."/>
            <person name="Moreau H."/>
            <person name="Not F."/>
            <person name="Otillar R."/>
            <person name="Panaud O."/>
            <person name="Pangilinan J."/>
            <person name="Paulsen I."/>
            <person name="Piegu B."/>
            <person name="Poliakov A."/>
            <person name="Robbens S."/>
            <person name="Schmutz J."/>
            <person name="Toulza E."/>
            <person name="Wyss T."/>
            <person name="Zelensky A."/>
            <person name="Zhou K."/>
            <person name="Armbrust E.V."/>
            <person name="Bhattacharya D."/>
            <person name="Goodenough U.W."/>
            <person name="Van de Peer Y."/>
            <person name="Grigoriev I.V."/>
        </authorList>
    </citation>
    <scope>NUCLEOTIDE SEQUENCE [LARGE SCALE GENOMIC DNA]</scope>
    <source>
        <strain evidence="2 3">CCMP1545</strain>
    </source>
</reference>
<evidence type="ECO:0000313" key="2">
    <source>
        <dbReference type="EMBL" id="EEH51287.1"/>
    </source>
</evidence>
<dbReference type="STRING" id="564608.C1N925"/>